<feature type="domain" description="DUF6531" evidence="4">
    <location>
        <begin position="243"/>
        <end position="325"/>
    </location>
</feature>
<dbReference type="InterPro" id="IPR032871">
    <property type="entry name" value="AHH_dom_containing"/>
</dbReference>
<keyword evidence="1" id="KW-0677">Repeat</keyword>
<dbReference type="CDD" id="cd14742">
    <property type="entry name" value="PAAR_RHS"/>
    <property type="match status" value="1"/>
</dbReference>
<dbReference type="Pfam" id="PF14412">
    <property type="entry name" value="AHH"/>
    <property type="match status" value="1"/>
</dbReference>
<dbReference type="InterPro" id="IPR008727">
    <property type="entry name" value="PAAR_motif"/>
</dbReference>
<name>A0A2N7X1I9_9BURK</name>
<evidence type="ECO:0000259" key="4">
    <source>
        <dbReference type="Pfam" id="PF20148"/>
    </source>
</evidence>
<dbReference type="Pfam" id="PF03527">
    <property type="entry name" value="RHS"/>
    <property type="match status" value="1"/>
</dbReference>
<dbReference type="PANTHER" id="PTHR32305:SF15">
    <property type="entry name" value="PROTEIN RHSA-RELATED"/>
    <property type="match status" value="1"/>
</dbReference>
<proteinExistence type="predicted"/>
<protein>
    <submittedName>
        <fullName evidence="6">Type IV secretion protein Rhs</fullName>
    </submittedName>
</protein>
<evidence type="ECO:0000259" key="5">
    <source>
        <dbReference type="Pfam" id="PF25023"/>
    </source>
</evidence>
<keyword evidence="2" id="KW-0812">Transmembrane</keyword>
<accession>A0A2N7X1I9</accession>
<evidence type="ECO:0000313" key="6">
    <source>
        <dbReference type="EMBL" id="PMS35431.1"/>
    </source>
</evidence>
<dbReference type="NCBIfam" id="TIGR03696">
    <property type="entry name" value="Rhs_assc_core"/>
    <property type="match status" value="1"/>
</dbReference>
<keyword evidence="2" id="KW-0472">Membrane</keyword>
<feature type="transmembrane region" description="Helical" evidence="2">
    <location>
        <begin position="27"/>
        <end position="49"/>
    </location>
</feature>
<dbReference type="InterPro" id="IPR001826">
    <property type="entry name" value="RHS"/>
</dbReference>
<dbReference type="InterPro" id="IPR031325">
    <property type="entry name" value="RHS_repeat"/>
</dbReference>
<evidence type="ECO:0000259" key="3">
    <source>
        <dbReference type="Pfam" id="PF03527"/>
    </source>
</evidence>
<dbReference type="RefSeq" id="WP_018442509.1">
    <property type="nucleotide sequence ID" value="NZ_KB890187.1"/>
</dbReference>
<feature type="domain" description="RHS protein conserved region" evidence="3">
    <location>
        <begin position="1181"/>
        <end position="1217"/>
    </location>
</feature>
<keyword evidence="2" id="KW-1133">Transmembrane helix</keyword>
<dbReference type="Gene3D" id="2.60.200.60">
    <property type="match status" value="1"/>
</dbReference>
<evidence type="ECO:0000256" key="1">
    <source>
        <dbReference type="ARBA" id="ARBA00022737"/>
    </source>
</evidence>
<dbReference type="NCBIfam" id="TIGR01643">
    <property type="entry name" value="YD_repeat_2x"/>
    <property type="match status" value="5"/>
</dbReference>
<dbReference type="Pfam" id="PF05488">
    <property type="entry name" value="PAAR_motif"/>
    <property type="match status" value="1"/>
</dbReference>
<dbReference type="Pfam" id="PF05593">
    <property type="entry name" value="RHS_repeat"/>
    <property type="match status" value="2"/>
</dbReference>
<comment type="caution">
    <text evidence="6">The sequence shown here is derived from an EMBL/GenBank/DDBJ whole genome shotgun (WGS) entry which is preliminary data.</text>
</comment>
<dbReference type="Pfam" id="PF20148">
    <property type="entry name" value="DUF6531"/>
    <property type="match status" value="1"/>
</dbReference>
<dbReference type="InterPro" id="IPR056823">
    <property type="entry name" value="TEN-like_YD-shell"/>
</dbReference>
<dbReference type="STRING" id="863227.GCA_000373005_03910"/>
<dbReference type="InterPro" id="IPR050708">
    <property type="entry name" value="T6SS_VgrG/RHS"/>
</dbReference>
<dbReference type="PANTHER" id="PTHR32305">
    <property type="match status" value="1"/>
</dbReference>
<dbReference type="InterPro" id="IPR022385">
    <property type="entry name" value="Rhs_assc_core"/>
</dbReference>
<reference evidence="6 7" key="1">
    <citation type="submission" date="2018-01" db="EMBL/GenBank/DDBJ databases">
        <title>Whole genome analyses suggest that Burkholderia sensu lato contains two further novel genera in the rhizoxinica-symbiotica group Mycetohabitans gen. nov., and Trinickia gen. nov.: implications for the evolution of diazotrophy and nodulation in the Burkholderiaceae.</title>
        <authorList>
            <person name="Estrada-de los Santos P."/>
            <person name="Palmer M."/>
            <person name="Chavez-Ramirez B."/>
            <person name="Beukes C."/>
            <person name="Steenkamp E.T."/>
            <person name="Hirsch A.M."/>
            <person name="Manyaka P."/>
            <person name="Maluk M."/>
            <person name="Lafos M."/>
            <person name="Crook M."/>
            <person name="Gross E."/>
            <person name="Simon M.F."/>
            <person name="Bueno dos Reis Junior F."/>
            <person name="Poole P.S."/>
            <person name="Venter S.N."/>
            <person name="James E.K."/>
        </authorList>
    </citation>
    <scope>NUCLEOTIDE SEQUENCE [LARGE SCALE GENOMIC DNA]</scope>
    <source>
        <strain evidence="6 7">JPY 581</strain>
    </source>
</reference>
<evidence type="ECO:0000313" key="7">
    <source>
        <dbReference type="Proteomes" id="UP000235777"/>
    </source>
</evidence>
<dbReference type="OrthoDB" id="5445630at2"/>
<keyword evidence="7" id="KW-1185">Reference proteome</keyword>
<organism evidence="6 7">
    <name type="scientific">Trinickia symbiotica</name>
    <dbReference type="NCBI Taxonomy" id="863227"/>
    <lineage>
        <taxon>Bacteria</taxon>
        <taxon>Pseudomonadati</taxon>
        <taxon>Pseudomonadota</taxon>
        <taxon>Betaproteobacteria</taxon>
        <taxon>Burkholderiales</taxon>
        <taxon>Burkholderiaceae</taxon>
        <taxon>Trinickia</taxon>
    </lineage>
</organism>
<dbReference type="Proteomes" id="UP000235777">
    <property type="component" value="Unassembled WGS sequence"/>
</dbReference>
<dbReference type="EMBL" id="PNYC01000011">
    <property type="protein sequence ID" value="PMS35431.1"/>
    <property type="molecule type" value="Genomic_DNA"/>
</dbReference>
<feature type="transmembrane region" description="Helical" evidence="2">
    <location>
        <begin position="218"/>
        <end position="238"/>
    </location>
</feature>
<feature type="transmembrane region" description="Helical" evidence="2">
    <location>
        <begin position="188"/>
        <end position="206"/>
    </location>
</feature>
<gene>
    <name evidence="6" type="ORF">C0Z20_18255</name>
</gene>
<dbReference type="InterPro" id="IPR006530">
    <property type="entry name" value="YD"/>
</dbReference>
<dbReference type="Pfam" id="PF25023">
    <property type="entry name" value="TEN_YD-shell"/>
    <property type="match status" value="1"/>
</dbReference>
<dbReference type="Gene3D" id="2.180.10.10">
    <property type="entry name" value="RHS repeat-associated core"/>
    <property type="match status" value="2"/>
</dbReference>
<feature type="domain" description="Teneurin-like YD-shell" evidence="5">
    <location>
        <begin position="608"/>
        <end position="742"/>
    </location>
</feature>
<evidence type="ECO:0000256" key="2">
    <source>
        <dbReference type="SAM" id="Phobius"/>
    </source>
</evidence>
<sequence>MTAAARIDDPIEHTSLMGDLLKMGGSLVAGIAVGAALTAVAAAGVALAVGTGGLAAPAELAIMVAVSAAMEGTGLNELIDKGVSSAVDALVPPVIKGNISSGSSDVFVNGEKAARAASPGDLDTVKCSDHGGPQMIAQGSDSVFINGQPAARVKDKTTCGGSIAKGSDNVFIGGGTVTVREIHDERPWWVGVLGFAIGVALALCGRGRMNLKGLMGNLPCLAMSFGASFVGGMIGHGIRTLVGHPVNAITGGKILDGEHDTDFVLPGPLPITWRRFYSSHDVRADSWFGQGWSVPFSVELVVERNAAGEVESLTYYDEQGRDIVFPPVPAGESHFSVPEGTYLICTAGGHYIVETVDGLYRDFGPATGQTPVERLKLQRLEDRNGNWIALQYEATGGAHRPSKMTDSCGRVLRFDYDPGFAQCITAVRLARGVEGEPEEVLVRYEYSAQGQLATVTDRTGTVRRRFTYENRLMTSQVLPGGLQSFYAWQGEGATARVVRHWTDDGESYTFETDTEQRTTIVRDQLGRVTRWEWNANCQPTSYTDAEGNVWRLEWNELRQLMRAIDPTGATTSFEYDELGREIARTNALGQTERTEWNGHFDVPIAETNAANHRRVYRYDDKGNLKVAVDEAGFKTEYHYDERGLLHTIRDARGGYKLLEWNSRGQLTAYTDCSGKQTRFTYDERGSLARVTDAMGQHTAYRADPLGRVTEIVNADGSRQEFHYDTAGRLTEIVDAKGNRTRYELNPRGLVISRTDAAGRAVRFGYDAAYRLATLTNENRETYRFKYSGTDRLVEEIGLDGIRKTYEYDARGSGTRTTDVAGTEHALITAYARDALGRVIAKEAGELLCTYGYSKAGQLSKAEQFARYGERASLQNRVELNYGPRGEVLSERTATGRIEHRYDELGNRIATQLPDGRTINWLYYGSGHLHQVNLDGMVITDIERDDLHREVLRTQGRVTSRFGYDVLGRRTLQEAFAGRPAAPDAQSFALRKEWQYDPAGEVVRKLHSVHGRTDYRYDATGRIEQASGVGIAPEVYRWDAAANLVSEERRGGYVEYNRLKMYEDKRFEYDIYGRLMKKLSGHVQQQRFVYDAFHRLTQVMTQKGNWQWMIAFEYDALGRRIRKSNGHVTTEFVWDGMRLLQERCGDEEATYLYEPNSYVPLARIDSKPAQAANDGQIAPPNVYYFHNDVSGLPEELTDGDGRVAWRGRYKVWGNTIQEEWVHPEPVVRTGRQMTPIPQNLRFQGQYLDRETGLHYNTFRFYDPDVGRFINQDPIGLLGGTNLYQYAPSPLTWIDPWGWCSTALGKNMGARSGDEMANHHLIPEELMKRPDFAPMFKKLRSMGFEGDGASNGKFLPGNSDMAQKTGLPGHWSNHNQYTGAIEPKLQQLNQLWQQGQVSDTDLILGVRKVQNWASQGLDNGLFPVDPVTGRLL</sequence>
<dbReference type="InterPro" id="IPR045351">
    <property type="entry name" value="DUF6531"/>
</dbReference>